<dbReference type="AlphaFoldDB" id="A2DCU2"/>
<keyword evidence="3" id="KW-1185">Reference proteome</keyword>
<reference evidence="2" key="1">
    <citation type="submission" date="2006-10" db="EMBL/GenBank/DDBJ databases">
        <authorList>
            <person name="Amadeo P."/>
            <person name="Zhao Q."/>
            <person name="Wortman J."/>
            <person name="Fraser-Liggett C."/>
            <person name="Carlton J."/>
        </authorList>
    </citation>
    <scope>NUCLEOTIDE SEQUENCE</scope>
    <source>
        <strain evidence="2">G3</strain>
    </source>
</reference>
<dbReference type="Proteomes" id="UP000001542">
    <property type="component" value="Unassembled WGS sequence"/>
</dbReference>
<evidence type="ECO:0000256" key="1">
    <source>
        <dbReference type="SAM" id="Phobius"/>
    </source>
</evidence>
<name>A2DCU2_TRIV3</name>
<evidence type="ECO:0000313" key="3">
    <source>
        <dbReference type="Proteomes" id="UP000001542"/>
    </source>
</evidence>
<protein>
    <submittedName>
        <fullName evidence="2">Uncharacterized protein</fullName>
    </submittedName>
</protein>
<dbReference type="EMBL" id="DS113188">
    <property type="protein sequence ID" value="EAY21716.1"/>
    <property type="molecule type" value="Genomic_DNA"/>
</dbReference>
<reference evidence="2" key="2">
    <citation type="journal article" date="2007" name="Science">
        <title>Draft genome sequence of the sexually transmitted pathogen Trichomonas vaginalis.</title>
        <authorList>
            <person name="Carlton J.M."/>
            <person name="Hirt R.P."/>
            <person name="Silva J.C."/>
            <person name="Delcher A.L."/>
            <person name="Schatz M."/>
            <person name="Zhao Q."/>
            <person name="Wortman J.R."/>
            <person name="Bidwell S.L."/>
            <person name="Alsmark U.C.M."/>
            <person name="Besteiro S."/>
            <person name="Sicheritz-Ponten T."/>
            <person name="Noel C.J."/>
            <person name="Dacks J.B."/>
            <person name="Foster P.G."/>
            <person name="Simillion C."/>
            <person name="Van de Peer Y."/>
            <person name="Miranda-Saavedra D."/>
            <person name="Barton G.J."/>
            <person name="Westrop G.D."/>
            <person name="Mueller S."/>
            <person name="Dessi D."/>
            <person name="Fiori P.L."/>
            <person name="Ren Q."/>
            <person name="Paulsen I."/>
            <person name="Zhang H."/>
            <person name="Bastida-Corcuera F.D."/>
            <person name="Simoes-Barbosa A."/>
            <person name="Brown M.T."/>
            <person name="Hayes R.D."/>
            <person name="Mukherjee M."/>
            <person name="Okumura C.Y."/>
            <person name="Schneider R."/>
            <person name="Smith A.J."/>
            <person name="Vanacova S."/>
            <person name="Villalvazo M."/>
            <person name="Haas B.J."/>
            <person name="Pertea M."/>
            <person name="Feldblyum T.V."/>
            <person name="Utterback T.R."/>
            <person name="Shu C.L."/>
            <person name="Osoegawa K."/>
            <person name="de Jong P.J."/>
            <person name="Hrdy I."/>
            <person name="Horvathova L."/>
            <person name="Zubacova Z."/>
            <person name="Dolezal P."/>
            <person name="Malik S.B."/>
            <person name="Logsdon J.M. Jr."/>
            <person name="Henze K."/>
            <person name="Gupta A."/>
            <person name="Wang C.C."/>
            <person name="Dunne R.L."/>
            <person name="Upcroft J.A."/>
            <person name="Upcroft P."/>
            <person name="White O."/>
            <person name="Salzberg S.L."/>
            <person name="Tang P."/>
            <person name="Chiu C.-H."/>
            <person name="Lee Y.-S."/>
            <person name="Embley T.M."/>
            <person name="Coombs G.H."/>
            <person name="Mottram J.C."/>
            <person name="Tachezy J."/>
            <person name="Fraser-Liggett C.M."/>
            <person name="Johnson P.J."/>
        </authorList>
    </citation>
    <scope>NUCLEOTIDE SEQUENCE [LARGE SCALE GENOMIC DNA]</scope>
    <source>
        <strain evidence="2">G3</strain>
    </source>
</reference>
<keyword evidence="1" id="KW-1133">Transmembrane helix</keyword>
<dbReference type="RefSeq" id="XP_001582702.1">
    <property type="nucleotide sequence ID" value="XM_001582652.1"/>
</dbReference>
<proteinExistence type="predicted"/>
<keyword evidence="1" id="KW-0812">Transmembrane</keyword>
<dbReference type="KEGG" id="tva:5467268"/>
<feature type="transmembrane region" description="Helical" evidence="1">
    <location>
        <begin position="140"/>
        <end position="164"/>
    </location>
</feature>
<gene>
    <name evidence="2" type="ORF">TVAG_237420</name>
</gene>
<evidence type="ECO:0000313" key="2">
    <source>
        <dbReference type="EMBL" id="EAY21716.1"/>
    </source>
</evidence>
<organism evidence="2 3">
    <name type="scientific">Trichomonas vaginalis (strain ATCC PRA-98 / G3)</name>
    <dbReference type="NCBI Taxonomy" id="412133"/>
    <lineage>
        <taxon>Eukaryota</taxon>
        <taxon>Metamonada</taxon>
        <taxon>Parabasalia</taxon>
        <taxon>Trichomonadida</taxon>
        <taxon>Trichomonadidae</taxon>
        <taxon>Trichomonas</taxon>
    </lineage>
</organism>
<dbReference type="InParanoid" id="A2DCU2"/>
<accession>A2DCU2</accession>
<keyword evidence="1" id="KW-0472">Membrane</keyword>
<dbReference type="VEuPathDB" id="TrichDB:TVAGG3_0796950"/>
<dbReference type="VEuPathDB" id="TrichDB:TVAG_237420"/>
<sequence length="192" mass="22377">MKADQNYTFTEDISIIQETKLGGRSLIYYWTVPNTDKCDFAYSIINQKKVHVRDFNQNESITRCYMFSMLGDTKITYSVPQYYSAQANKHFYLRVPDNQNYSITVATLNQKYGAFNVSISRFDDLSAKLPDIEVYSVDNVLWWVWTLLFGTSGFIMFILTICMLRRPTPEKDYIYYWGPSQSSLTSTLLGEI</sequence>